<reference evidence="2" key="1">
    <citation type="submission" date="2023-02" db="EMBL/GenBank/DDBJ databases">
        <title>Identification and recombinant expression of a fungal hydrolase from Papiliotrema laurentii that hydrolyzes apple cutin and clears colloidal polyester polyurethane.</title>
        <authorList>
            <consortium name="DOE Joint Genome Institute"/>
            <person name="Roman V.A."/>
            <person name="Bojanowski C."/>
            <person name="Crable B.R."/>
            <person name="Wagner D.N."/>
            <person name="Hung C.S."/>
            <person name="Nadeau L.J."/>
            <person name="Schratz L."/>
            <person name="Haridas S."/>
            <person name="Pangilinan J."/>
            <person name="Lipzen A."/>
            <person name="Na H."/>
            <person name="Yan M."/>
            <person name="Ng V."/>
            <person name="Grigoriev I.V."/>
            <person name="Spatafora J.W."/>
            <person name="Barlow D."/>
            <person name="Biffinger J."/>
            <person name="Kelley-Loughnane N."/>
            <person name="Varaljay V.A."/>
            <person name="Crookes-Goodson W.J."/>
        </authorList>
    </citation>
    <scope>NUCLEOTIDE SEQUENCE</scope>
    <source>
        <strain evidence="2">5307AH</strain>
    </source>
</reference>
<gene>
    <name evidence="2" type="ORF">DB88DRAFT_482835</name>
</gene>
<protein>
    <submittedName>
        <fullName evidence="2">Uncharacterized protein</fullName>
    </submittedName>
</protein>
<dbReference type="EMBL" id="JAODAN010000002">
    <property type="protein sequence ID" value="KAK1926736.1"/>
    <property type="molecule type" value="Genomic_DNA"/>
</dbReference>
<dbReference type="Proteomes" id="UP001182556">
    <property type="component" value="Unassembled WGS sequence"/>
</dbReference>
<feature type="compositionally biased region" description="Low complexity" evidence="1">
    <location>
        <begin position="235"/>
        <end position="250"/>
    </location>
</feature>
<sequence>MSRLSRNILLDIVSCSEARKAPTPQNVLPPIPLLQDTFLERSYVRAHRAYRPRGQREPLHVWRPRTGKTVIVTRPGTHSLPRSGNVSNCYLGWSYFQGNDHPFLLEQLLPAAGEGQTAYQLKRRPFRNLLSSIGGGAETDSAWPSWLRVTRSLSNAPSNVDETIRWRMKNGQGVGDQVYHDLSPPLDPIFFLPQETQSRDSGSSGQIPHVSPGVSSIWSYRDPNGSFVPGPTTLPSPSGSGQSSQSSPSGNSAWTSVGHMWIGEKG</sequence>
<accession>A0AAD9L819</accession>
<evidence type="ECO:0000256" key="1">
    <source>
        <dbReference type="SAM" id="MobiDB-lite"/>
    </source>
</evidence>
<dbReference type="AlphaFoldDB" id="A0AAD9L819"/>
<feature type="region of interest" description="Disordered" evidence="1">
    <location>
        <begin position="190"/>
        <end position="266"/>
    </location>
</feature>
<feature type="compositionally biased region" description="Polar residues" evidence="1">
    <location>
        <begin position="194"/>
        <end position="206"/>
    </location>
</feature>
<comment type="caution">
    <text evidence="2">The sequence shown here is derived from an EMBL/GenBank/DDBJ whole genome shotgun (WGS) entry which is preliminary data.</text>
</comment>
<evidence type="ECO:0000313" key="3">
    <source>
        <dbReference type="Proteomes" id="UP001182556"/>
    </source>
</evidence>
<organism evidence="2 3">
    <name type="scientific">Papiliotrema laurentii</name>
    <name type="common">Cryptococcus laurentii</name>
    <dbReference type="NCBI Taxonomy" id="5418"/>
    <lineage>
        <taxon>Eukaryota</taxon>
        <taxon>Fungi</taxon>
        <taxon>Dikarya</taxon>
        <taxon>Basidiomycota</taxon>
        <taxon>Agaricomycotina</taxon>
        <taxon>Tremellomycetes</taxon>
        <taxon>Tremellales</taxon>
        <taxon>Rhynchogastremaceae</taxon>
        <taxon>Papiliotrema</taxon>
    </lineage>
</organism>
<keyword evidence="3" id="KW-1185">Reference proteome</keyword>
<evidence type="ECO:0000313" key="2">
    <source>
        <dbReference type="EMBL" id="KAK1926736.1"/>
    </source>
</evidence>
<proteinExistence type="predicted"/>
<name>A0AAD9L819_PAPLA</name>